<evidence type="ECO:0000259" key="2">
    <source>
        <dbReference type="Pfam" id="PF00535"/>
    </source>
</evidence>
<dbReference type="SUPFAM" id="SSF53448">
    <property type="entry name" value="Nucleotide-diphospho-sugar transferases"/>
    <property type="match status" value="1"/>
</dbReference>
<evidence type="ECO:0000259" key="3">
    <source>
        <dbReference type="Pfam" id="PF02709"/>
    </source>
</evidence>
<dbReference type="Pfam" id="PF00535">
    <property type="entry name" value="Glycos_transf_2"/>
    <property type="match status" value="1"/>
</dbReference>
<dbReference type="EMBL" id="CP114584">
    <property type="protein sequence ID" value="WBA14924.1"/>
    <property type="molecule type" value="Genomic_DNA"/>
</dbReference>
<dbReference type="EC" id="2.4.-.-" evidence="4"/>
<protein>
    <submittedName>
        <fullName evidence="4">Glycosyltransferase</fullName>
        <ecNumber evidence="4">2.4.-.-</ecNumber>
    </submittedName>
</protein>
<reference evidence="4" key="1">
    <citation type="submission" date="2022-09" db="EMBL/GenBank/DDBJ databases">
        <authorList>
            <person name="Li Z.-J."/>
        </authorList>
    </citation>
    <scope>NUCLEOTIDE SEQUENCE</scope>
    <source>
        <strain evidence="4">TGB10</strain>
    </source>
</reference>
<feature type="domain" description="Galactosyltransferase C-terminal" evidence="3">
    <location>
        <begin position="190"/>
        <end position="250"/>
    </location>
</feature>
<name>A0ABY7LEI5_9GAMM</name>
<dbReference type="InterPro" id="IPR050834">
    <property type="entry name" value="Glycosyltransf_2"/>
</dbReference>
<dbReference type="Pfam" id="PF02709">
    <property type="entry name" value="Glyco_transf_7C"/>
    <property type="match status" value="1"/>
</dbReference>
<dbReference type="InterPro" id="IPR001173">
    <property type="entry name" value="Glyco_trans_2-like"/>
</dbReference>
<keyword evidence="4" id="KW-0328">Glycosyltransferase</keyword>
<dbReference type="PANTHER" id="PTHR43685:SF3">
    <property type="entry name" value="SLR2126 PROTEIN"/>
    <property type="match status" value="1"/>
</dbReference>
<dbReference type="InterPro" id="IPR029044">
    <property type="entry name" value="Nucleotide-diphossugar_trans"/>
</dbReference>
<evidence type="ECO:0000256" key="1">
    <source>
        <dbReference type="ARBA" id="ARBA00022679"/>
    </source>
</evidence>
<dbReference type="GO" id="GO:0016757">
    <property type="term" value="F:glycosyltransferase activity"/>
    <property type="evidence" value="ECO:0007669"/>
    <property type="project" value="UniProtKB-KW"/>
</dbReference>
<dbReference type="RefSeq" id="WP_269597893.1">
    <property type="nucleotide sequence ID" value="NZ_CP114584.1"/>
</dbReference>
<dbReference type="InterPro" id="IPR027791">
    <property type="entry name" value="Galactosyl_T_C"/>
</dbReference>
<keyword evidence="5" id="KW-1185">Reference proteome</keyword>
<proteinExistence type="predicted"/>
<keyword evidence="1 4" id="KW-0808">Transferase</keyword>
<gene>
    <name evidence="4" type="ORF">N7E60_00930</name>
</gene>
<organism evidence="4 5">
    <name type="scientific">Salinivibrio proteolyticus</name>
    <dbReference type="NCBI Taxonomy" id="334715"/>
    <lineage>
        <taxon>Bacteria</taxon>
        <taxon>Pseudomonadati</taxon>
        <taxon>Pseudomonadota</taxon>
        <taxon>Gammaproteobacteria</taxon>
        <taxon>Vibrionales</taxon>
        <taxon>Vibrionaceae</taxon>
        <taxon>Salinivibrio</taxon>
    </lineage>
</organism>
<sequence length="281" mass="32675">MDYKKATIIISFYNNKKALSMIFQSLKEESNYNFDVIVADDGSSDDITSWLKDYIKLLPFRVLHVWHEDKGFRKNRILNKSIAASKTDYLIFIDGDCVPQFGFVQDHLYAAEKGKVVCGRRVELSEKYTKKLCSSPKKSTFSHVYFIPMMFRYLWFNLLGYDTDVTGKHIENGIHIKFLRNLMLKRRLEKSIIGCNFSLFKDDFKKINGFDMNYEAPAVGEDTDIEFRLNGVGIKTKALKFGAALLHLYHQELKRPSINQDIFQETVRNKAFWANNGLDKL</sequence>
<dbReference type="Gene3D" id="3.90.550.10">
    <property type="entry name" value="Spore Coat Polysaccharide Biosynthesis Protein SpsA, Chain A"/>
    <property type="match status" value="1"/>
</dbReference>
<dbReference type="Proteomes" id="UP001164676">
    <property type="component" value="Chromosome"/>
</dbReference>
<accession>A0ABY7LEI5</accession>
<evidence type="ECO:0000313" key="5">
    <source>
        <dbReference type="Proteomes" id="UP001164676"/>
    </source>
</evidence>
<evidence type="ECO:0000313" key="4">
    <source>
        <dbReference type="EMBL" id="WBA14924.1"/>
    </source>
</evidence>
<dbReference type="PANTHER" id="PTHR43685">
    <property type="entry name" value="GLYCOSYLTRANSFERASE"/>
    <property type="match status" value="1"/>
</dbReference>
<feature type="domain" description="Glycosyltransferase 2-like" evidence="2">
    <location>
        <begin position="7"/>
        <end position="140"/>
    </location>
</feature>